<dbReference type="Proteomes" id="UP000594042">
    <property type="component" value="Chromosome"/>
</dbReference>
<dbReference type="EMBL" id="AP023322">
    <property type="protein sequence ID" value="BCI64502.1"/>
    <property type="molecule type" value="Genomic_DNA"/>
</dbReference>
<dbReference type="AlphaFoldDB" id="A0A7G1I0B3"/>
<accession>A0A7G1I0B3</accession>
<evidence type="ECO:0000313" key="1">
    <source>
        <dbReference type="EMBL" id="BCI64502.1"/>
    </source>
</evidence>
<evidence type="ECO:0000313" key="2">
    <source>
        <dbReference type="Proteomes" id="UP000594042"/>
    </source>
</evidence>
<organism evidence="1 2">
    <name type="scientific">Coprobacter secundus subsp. similis</name>
    <dbReference type="NCBI Taxonomy" id="2751153"/>
    <lineage>
        <taxon>Bacteria</taxon>
        <taxon>Pseudomonadati</taxon>
        <taxon>Bacteroidota</taxon>
        <taxon>Bacteroidia</taxon>
        <taxon>Bacteroidales</taxon>
        <taxon>Barnesiellaceae</taxon>
        <taxon>Coprobacter</taxon>
    </lineage>
</organism>
<dbReference type="PROSITE" id="PS51257">
    <property type="entry name" value="PROKAR_LIPOPROTEIN"/>
    <property type="match status" value="1"/>
</dbReference>
<proteinExistence type="predicted"/>
<reference evidence="2" key="1">
    <citation type="submission" date="2020-07" db="EMBL/GenBank/DDBJ databases">
        <title>Complete genome sequencing of Coprobacter sp. strain 2CBH44.</title>
        <authorList>
            <person name="Sakamoto M."/>
            <person name="Murakami T."/>
            <person name="Mori H."/>
        </authorList>
    </citation>
    <scope>NUCLEOTIDE SEQUENCE [LARGE SCALE GENOMIC DNA]</scope>
    <source>
        <strain evidence="2">2CBH44</strain>
    </source>
</reference>
<dbReference type="KEGG" id="copr:Cop2CBH44_28550"/>
<keyword evidence="2" id="KW-1185">Reference proteome</keyword>
<name>A0A7G1I0B3_9BACT</name>
<sequence>MQKYHLFTFMRKHSFLILPAFILFLNISFSCGESFDEKEPEIIDLQNIEIYNLNNAGEEPVIVEDNTPIPQEAYAIRIRPIPQQKLSENGYYQLYDKITRIEVIDISNNVDISEYFRIIPNQYSSGNTELSEYNVYIFNGYPADIDIALLTFLKAGEQRFAISLILESGRKLSAVTPITTLY</sequence>
<gene>
    <name evidence="1" type="ORF">Cop2CBH44_28550</name>
</gene>
<protein>
    <submittedName>
        <fullName evidence="1">Uncharacterized protein</fullName>
    </submittedName>
</protein>